<feature type="non-terminal residue" evidence="2">
    <location>
        <position position="1"/>
    </location>
</feature>
<name>A0A6J4LAR9_9CYAN</name>
<sequence length="47" mass="5050">ACCGSIACLFKDTKGGFTQPNRQPAQNLRTKPARSNQEQNIGAISDL</sequence>
<reference evidence="2" key="1">
    <citation type="submission" date="2020-02" db="EMBL/GenBank/DDBJ databases">
        <authorList>
            <person name="Meier V. D."/>
        </authorList>
    </citation>
    <scope>NUCLEOTIDE SEQUENCE</scope>
    <source>
        <strain evidence="2">AVDCRST_MAG84</strain>
    </source>
</reference>
<dbReference type="EMBL" id="CADCTZ010000261">
    <property type="protein sequence ID" value="CAA9325857.1"/>
    <property type="molecule type" value="Genomic_DNA"/>
</dbReference>
<proteinExistence type="predicted"/>
<gene>
    <name evidence="2" type="ORF">AVDCRST_MAG84-1621</name>
</gene>
<accession>A0A6J4LAR9</accession>
<feature type="region of interest" description="Disordered" evidence="1">
    <location>
        <begin position="18"/>
        <end position="47"/>
    </location>
</feature>
<organism evidence="2">
    <name type="scientific">uncultured Microcoleus sp</name>
    <dbReference type="NCBI Taxonomy" id="259945"/>
    <lineage>
        <taxon>Bacteria</taxon>
        <taxon>Bacillati</taxon>
        <taxon>Cyanobacteriota</taxon>
        <taxon>Cyanophyceae</taxon>
        <taxon>Oscillatoriophycideae</taxon>
        <taxon>Oscillatoriales</taxon>
        <taxon>Microcoleaceae</taxon>
        <taxon>Microcoleus</taxon>
        <taxon>environmental samples</taxon>
    </lineage>
</organism>
<feature type="non-terminal residue" evidence="2">
    <location>
        <position position="47"/>
    </location>
</feature>
<evidence type="ECO:0000313" key="2">
    <source>
        <dbReference type="EMBL" id="CAA9325857.1"/>
    </source>
</evidence>
<evidence type="ECO:0000256" key="1">
    <source>
        <dbReference type="SAM" id="MobiDB-lite"/>
    </source>
</evidence>
<dbReference type="AlphaFoldDB" id="A0A6J4LAR9"/>
<protein>
    <submittedName>
        <fullName evidence="2">Uncharacterized protein</fullName>
    </submittedName>
</protein>